<name>A0A498IU34_MALDO</name>
<gene>
    <name evidence="1" type="ORF">DVH24_009458</name>
</gene>
<proteinExistence type="predicted"/>
<comment type="caution">
    <text evidence="1">The sequence shown here is derived from an EMBL/GenBank/DDBJ whole genome shotgun (WGS) entry which is preliminary data.</text>
</comment>
<keyword evidence="2" id="KW-1185">Reference proteome</keyword>
<reference evidence="1 2" key="1">
    <citation type="submission" date="2018-10" db="EMBL/GenBank/DDBJ databases">
        <title>A high-quality apple genome assembly.</title>
        <authorList>
            <person name="Hu J."/>
        </authorList>
    </citation>
    <scope>NUCLEOTIDE SEQUENCE [LARGE SCALE GENOMIC DNA]</scope>
    <source>
        <strain evidence="2">cv. HFTH1</strain>
        <tissue evidence="1">Young leaf</tissue>
    </source>
</reference>
<dbReference type="EMBL" id="RDQH01000336">
    <property type="protein sequence ID" value="RXH85637.1"/>
    <property type="molecule type" value="Genomic_DNA"/>
</dbReference>
<organism evidence="1 2">
    <name type="scientific">Malus domestica</name>
    <name type="common">Apple</name>
    <name type="synonym">Pyrus malus</name>
    <dbReference type="NCBI Taxonomy" id="3750"/>
    <lineage>
        <taxon>Eukaryota</taxon>
        <taxon>Viridiplantae</taxon>
        <taxon>Streptophyta</taxon>
        <taxon>Embryophyta</taxon>
        <taxon>Tracheophyta</taxon>
        <taxon>Spermatophyta</taxon>
        <taxon>Magnoliopsida</taxon>
        <taxon>eudicotyledons</taxon>
        <taxon>Gunneridae</taxon>
        <taxon>Pentapetalae</taxon>
        <taxon>rosids</taxon>
        <taxon>fabids</taxon>
        <taxon>Rosales</taxon>
        <taxon>Rosaceae</taxon>
        <taxon>Amygdaloideae</taxon>
        <taxon>Maleae</taxon>
        <taxon>Malus</taxon>
    </lineage>
</organism>
<accession>A0A498IU34</accession>
<sequence>MHNIINSIDNLAQQIGQLTYQLAEQEKDFNSNVHNQPIANPQGSKECSADQTLRWEKTNDTWMEEYEIEEPSAGDTCPTVETAPADLELSPESVITQVIEPPMLFFQRLQQTTIDQHTQDSMQTHAKVHVNLPLRDATEKAPMQSLNFNLSEAAKQPTKLHEGIEIDMFEVVVHTNSKSDPTHDQHVTNTRFRYGANS</sequence>
<dbReference type="AlphaFoldDB" id="A0A498IU34"/>
<evidence type="ECO:0000313" key="1">
    <source>
        <dbReference type="EMBL" id="RXH85637.1"/>
    </source>
</evidence>
<protein>
    <submittedName>
        <fullName evidence="1">Uncharacterized protein</fullName>
    </submittedName>
</protein>
<dbReference type="Proteomes" id="UP000290289">
    <property type="component" value="Chromosome 10"/>
</dbReference>
<evidence type="ECO:0000313" key="2">
    <source>
        <dbReference type="Proteomes" id="UP000290289"/>
    </source>
</evidence>